<reference evidence="7 8" key="1">
    <citation type="submission" date="2023-07" db="EMBL/GenBank/DDBJ databases">
        <title>Sorghum-associated microbial communities from plants grown in Nebraska, USA.</title>
        <authorList>
            <person name="Schachtman D."/>
        </authorList>
    </citation>
    <scope>NUCLEOTIDE SEQUENCE [LARGE SCALE GENOMIC DNA]</scope>
    <source>
        <strain evidence="7 8">3262</strain>
    </source>
</reference>
<evidence type="ECO:0000256" key="4">
    <source>
        <dbReference type="ARBA" id="ARBA00023136"/>
    </source>
</evidence>
<dbReference type="Proteomes" id="UP001247620">
    <property type="component" value="Unassembled WGS sequence"/>
</dbReference>
<sequence length="412" mass="46470">MFLKKCIVFGLMTAYLYSLVFGIFMTDIIRIPAPIILGILMLPFIKKPLPPFAYYKECILFTVALFLYNIVGLGDSVSFFASLITILTCALYFNYFVGSNPVRFNASVFISFALLLVSMIILVLDHYFVSTIDPIRALMLGEPVKQTPAGLSLTQFTFGYQTAAFSAFVFVLTYTFRQNVFVKVIAFCVCMACLYLGMNRSAFVSFVGAAVIFLFVYYRFKAVFLVAAALLIGFAIYTFVLKENADDKNNILAKDQAKEANDFNRVNLAAENLKIYADYPYGLIFYGKNWDEVTYKNIVFEPGLTSHNAYLMFITYLGPFLGIGLLIGIYYKITRLFRRTIKQGRLKSNALMLCLFFSFISVSLNALSHNAWLVAADGPTLFLYFAILQGARIYETQPVADEVPIEEEAVLH</sequence>
<feature type="transmembrane region" description="Helical" evidence="5">
    <location>
        <begin position="109"/>
        <end position="129"/>
    </location>
</feature>
<evidence type="ECO:0000256" key="3">
    <source>
        <dbReference type="ARBA" id="ARBA00022989"/>
    </source>
</evidence>
<keyword evidence="8" id="KW-1185">Reference proteome</keyword>
<feature type="domain" description="O-antigen ligase-related" evidence="6">
    <location>
        <begin position="186"/>
        <end position="323"/>
    </location>
</feature>
<keyword evidence="3 5" id="KW-1133">Transmembrane helix</keyword>
<proteinExistence type="predicted"/>
<comment type="subcellular location">
    <subcellularLocation>
        <location evidence="1">Membrane</location>
        <topology evidence="1">Multi-pass membrane protein</topology>
    </subcellularLocation>
</comment>
<evidence type="ECO:0000256" key="2">
    <source>
        <dbReference type="ARBA" id="ARBA00022692"/>
    </source>
</evidence>
<feature type="transmembrane region" description="Helical" evidence="5">
    <location>
        <begin position="351"/>
        <end position="375"/>
    </location>
</feature>
<feature type="transmembrane region" description="Helical" evidence="5">
    <location>
        <begin position="180"/>
        <end position="197"/>
    </location>
</feature>
<keyword evidence="2 5" id="KW-0812">Transmembrane</keyword>
<dbReference type="InterPro" id="IPR007016">
    <property type="entry name" value="O-antigen_ligase-rel_domated"/>
</dbReference>
<gene>
    <name evidence="7" type="ORF">J2W55_000046</name>
</gene>
<comment type="caution">
    <text evidence="7">The sequence shown here is derived from an EMBL/GenBank/DDBJ whole genome shotgun (WGS) entry which is preliminary data.</text>
</comment>
<dbReference type="EMBL" id="JAVDUU010000001">
    <property type="protein sequence ID" value="MDR6940218.1"/>
    <property type="molecule type" value="Genomic_DNA"/>
</dbReference>
<evidence type="ECO:0000313" key="8">
    <source>
        <dbReference type="Proteomes" id="UP001247620"/>
    </source>
</evidence>
<evidence type="ECO:0000259" key="6">
    <source>
        <dbReference type="Pfam" id="PF04932"/>
    </source>
</evidence>
<name>A0ABU1T4B9_9SPHI</name>
<evidence type="ECO:0000313" key="7">
    <source>
        <dbReference type="EMBL" id="MDR6940218.1"/>
    </source>
</evidence>
<feature type="transmembrane region" description="Helical" evidence="5">
    <location>
        <begin position="29"/>
        <end position="45"/>
    </location>
</feature>
<dbReference type="Pfam" id="PF04932">
    <property type="entry name" value="Wzy_C"/>
    <property type="match status" value="1"/>
</dbReference>
<dbReference type="RefSeq" id="WP_310090601.1">
    <property type="nucleotide sequence ID" value="NZ_JAVDUU010000001.1"/>
</dbReference>
<accession>A0ABU1T4B9</accession>
<feature type="transmembrane region" description="Helical" evidence="5">
    <location>
        <begin position="203"/>
        <end position="218"/>
    </location>
</feature>
<evidence type="ECO:0000256" key="5">
    <source>
        <dbReference type="SAM" id="Phobius"/>
    </source>
</evidence>
<organism evidence="7 8">
    <name type="scientific">Mucilaginibacter pocheonensis</name>
    <dbReference type="NCBI Taxonomy" id="398050"/>
    <lineage>
        <taxon>Bacteria</taxon>
        <taxon>Pseudomonadati</taxon>
        <taxon>Bacteroidota</taxon>
        <taxon>Sphingobacteriia</taxon>
        <taxon>Sphingobacteriales</taxon>
        <taxon>Sphingobacteriaceae</taxon>
        <taxon>Mucilaginibacter</taxon>
    </lineage>
</organism>
<feature type="transmembrane region" description="Helical" evidence="5">
    <location>
        <begin position="7"/>
        <end position="23"/>
    </location>
</feature>
<feature type="transmembrane region" description="Helical" evidence="5">
    <location>
        <begin position="149"/>
        <end position="173"/>
    </location>
</feature>
<evidence type="ECO:0000256" key="1">
    <source>
        <dbReference type="ARBA" id="ARBA00004141"/>
    </source>
</evidence>
<feature type="transmembrane region" description="Helical" evidence="5">
    <location>
        <begin position="223"/>
        <end position="240"/>
    </location>
</feature>
<feature type="transmembrane region" description="Helical" evidence="5">
    <location>
        <begin position="77"/>
        <end position="97"/>
    </location>
</feature>
<feature type="transmembrane region" description="Helical" evidence="5">
    <location>
        <begin position="309"/>
        <end position="331"/>
    </location>
</feature>
<feature type="transmembrane region" description="Helical" evidence="5">
    <location>
        <begin position="52"/>
        <end position="71"/>
    </location>
</feature>
<keyword evidence="4 5" id="KW-0472">Membrane</keyword>
<protein>
    <submittedName>
        <fullName evidence="7">Membrane protein</fullName>
    </submittedName>
</protein>